<dbReference type="AlphaFoldDB" id="A0A1B8HSG3"/>
<dbReference type="OrthoDB" id="6459664at2"/>
<evidence type="ECO:0000313" key="3">
    <source>
        <dbReference type="Proteomes" id="UP000092377"/>
    </source>
</evidence>
<proteinExistence type="predicted"/>
<accession>A0A1B8HSG3</accession>
<protein>
    <recommendedName>
        <fullName evidence="4">YnfC family lipoprotein</fullName>
    </recommendedName>
</protein>
<comment type="caution">
    <text evidence="2">The sequence shown here is derived from an EMBL/GenBank/DDBJ whole genome shotgun (WGS) entry which is preliminary data.</text>
</comment>
<evidence type="ECO:0008006" key="4">
    <source>
        <dbReference type="Google" id="ProtNLM"/>
    </source>
</evidence>
<sequence>MRSFTLCTLITLLTATGTVPLYAAETCETADASVLQNNRIILGAPLLTGTVKSLRAVSQPDPDDFRQFTTTTDIDFDPCGQITRFKFMRSEIRNKMQITRILTASETADNALYTLKNYRHRPGKKDRYPMVIDTVFTKDARQQITGGAGKMYVENNDTVMPGDVQVQFDNTRLSDILTHWPHLKTDQHFSFGYDENNRLTSVKSDNASLLTQTYTYTKKGYPATQEEAFDGEIISNHYLTKCTDWDNHGNCIKEQITQQVIYGAPDGLKSESSVIVNKTIRYYQ</sequence>
<name>A0A1B8HSG3_9GAMM</name>
<evidence type="ECO:0000256" key="1">
    <source>
        <dbReference type="SAM" id="SignalP"/>
    </source>
</evidence>
<feature type="signal peptide" evidence="1">
    <location>
        <begin position="1"/>
        <end position="23"/>
    </location>
</feature>
<keyword evidence="1" id="KW-0732">Signal</keyword>
<organism evidence="2 3">
    <name type="scientific">Morganella psychrotolerans</name>
    <dbReference type="NCBI Taxonomy" id="368603"/>
    <lineage>
        <taxon>Bacteria</taxon>
        <taxon>Pseudomonadati</taxon>
        <taxon>Pseudomonadota</taxon>
        <taxon>Gammaproteobacteria</taxon>
        <taxon>Enterobacterales</taxon>
        <taxon>Morganellaceae</taxon>
        <taxon>Morganella</taxon>
    </lineage>
</organism>
<reference evidence="3" key="1">
    <citation type="submission" date="2016-06" db="EMBL/GenBank/DDBJ databases">
        <authorList>
            <person name="Butler K."/>
        </authorList>
    </citation>
    <scope>NUCLEOTIDE SEQUENCE [LARGE SCALE GENOMIC DNA]</scope>
    <source>
        <strain evidence="3">GCSL-Mp20</strain>
    </source>
</reference>
<evidence type="ECO:0000313" key="2">
    <source>
        <dbReference type="EMBL" id="OBU12370.1"/>
    </source>
</evidence>
<feature type="chain" id="PRO_5008609976" description="YnfC family lipoprotein" evidence="1">
    <location>
        <begin position="24"/>
        <end position="284"/>
    </location>
</feature>
<dbReference type="RefSeq" id="WP_067399904.1">
    <property type="nucleotide sequence ID" value="NZ_LZEY01000006.1"/>
</dbReference>
<gene>
    <name evidence="2" type="ORF">AYY18_15695</name>
</gene>
<dbReference type="EMBL" id="LZEY01000006">
    <property type="protein sequence ID" value="OBU12370.1"/>
    <property type="molecule type" value="Genomic_DNA"/>
</dbReference>
<dbReference type="Proteomes" id="UP000092377">
    <property type="component" value="Unassembled WGS sequence"/>
</dbReference>
<dbReference type="Gene3D" id="2.180.10.10">
    <property type="entry name" value="RHS repeat-associated core"/>
    <property type="match status" value="1"/>
</dbReference>
<keyword evidence="3" id="KW-1185">Reference proteome</keyword>